<dbReference type="PROSITE" id="PS00122">
    <property type="entry name" value="CARBOXYLESTERASE_B_1"/>
    <property type="match status" value="1"/>
</dbReference>
<feature type="domain" description="Carboxylesterase type B" evidence="4">
    <location>
        <begin position="28"/>
        <end position="479"/>
    </location>
</feature>
<evidence type="ECO:0000259" key="4">
    <source>
        <dbReference type="Pfam" id="PF00135"/>
    </source>
</evidence>
<dbReference type="SUPFAM" id="SSF53474">
    <property type="entry name" value="alpha/beta-Hydrolases"/>
    <property type="match status" value="1"/>
</dbReference>
<dbReference type="InterPro" id="IPR019826">
    <property type="entry name" value="Carboxylesterase_B_AS"/>
</dbReference>
<dbReference type="Gene3D" id="3.40.50.1820">
    <property type="entry name" value="alpha/beta hydrolase"/>
    <property type="match status" value="1"/>
</dbReference>
<evidence type="ECO:0000313" key="5">
    <source>
        <dbReference type="EMBL" id="KAH9840865.1"/>
    </source>
</evidence>
<dbReference type="GeneID" id="72003569"/>
<protein>
    <recommendedName>
        <fullName evidence="3">Carboxylic ester hydrolase</fullName>
        <ecNumber evidence="3">3.1.1.-</ecNumber>
    </recommendedName>
</protein>
<comment type="caution">
    <text evidence="5">The sequence shown here is derived from an EMBL/GenBank/DDBJ whole genome shotgun (WGS) entry which is preliminary data.</text>
</comment>
<feature type="chain" id="PRO_5044958037" description="Carboxylic ester hydrolase" evidence="3">
    <location>
        <begin position="20"/>
        <end position="561"/>
    </location>
</feature>
<dbReference type="InterPro" id="IPR050309">
    <property type="entry name" value="Type-B_Carboxylest/Lipase"/>
</dbReference>
<keyword evidence="2 3" id="KW-0378">Hydrolase</keyword>
<dbReference type="EC" id="3.1.1.-" evidence="3"/>
<evidence type="ECO:0000256" key="2">
    <source>
        <dbReference type="ARBA" id="ARBA00022801"/>
    </source>
</evidence>
<organism evidence="5 6">
    <name type="scientific">Rhodofomes roseus</name>
    <dbReference type="NCBI Taxonomy" id="34475"/>
    <lineage>
        <taxon>Eukaryota</taxon>
        <taxon>Fungi</taxon>
        <taxon>Dikarya</taxon>
        <taxon>Basidiomycota</taxon>
        <taxon>Agaricomycotina</taxon>
        <taxon>Agaricomycetes</taxon>
        <taxon>Polyporales</taxon>
        <taxon>Rhodofomes</taxon>
    </lineage>
</organism>
<comment type="similarity">
    <text evidence="1 3">Belongs to the type-B carboxylesterase/lipase family.</text>
</comment>
<accession>A0ABQ8KRW3</accession>
<evidence type="ECO:0000256" key="3">
    <source>
        <dbReference type="RuleBase" id="RU361235"/>
    </source>
</evidence>
<dbReference type="PANTHER" id="PTHR11559">
    <property type="entry name" value="CARBOXYLESTERASE"/>
    <property type="match status" value="1"/>
</dbReference>
<dbReference type="InterPro" id="IPR019819">
    <property type="entry name" value="Carboxylesterase_B_CS"/>
</dbReference>
<sequence>MQRVLLSGLALVSASSVFASRFLYGDYPVVALSYGVFEGFTSGNVSSFLGIPYADPPVGDLRFRPARPPKPWIGVRNATAYGAACLQQGTIGSSQAGQLPFALPPFTYPIANVTPIINESEDCLFVNVLTPASAQQDHGLPVLMWFFGGGYETGDSSSYPGAPIVERSLVLNEPVVFVSVNYRLNALGFLASAEVQEAGATNLGLRDQQLAMEWVHEHISAFGGDPDKVIIWGESAGSESTGYHLLMHNGSTRGLFRGAVMESGSPHAISNVSDGQVYYDELVQSTNCTGAADTLECLRHAPLEALWAAVNATPSITSYQSNNLAWQPRIDGNIIPYNPSRMIEDGVIAKVPIIAGDCEDEGTIFALTSLNVTTDDEFRQYIQVNYLFNLSDSDIDEVAQAYPADPSLGSPFGTGSMYNITPQYKRMAAFIGDVIFQAPRRFLLKHASKTQNAWAFRFKRNDDPYTGVYHTADIPEFFTDIDYIGTDALIYFAHYLNPNAPSNVASNVSYLSNITWPLWNSSMDAPPLLTFVDPVPSVNITEDTYRLNQTDLLTQLFLQVS</sequence>
<dbReference type="PROSITE" id="PS00941">
    <property type="entry name" value="CARBOXYLESTERASE_B_2"/>
    <property type="match status" value="1"/>
</dbReference>
<proteinExistence type="inferred from homology"/>
<keyword evidence="3" id="KW-0732">Signal</keyword>
<reference evidence="5 6" key="1">
    <citation type="journal article" date="2021" name="Environ. Microbiol.">
        <title>Gene family expansions and transcriptome signatures uncover fungal adaptations to wood decay.</title>
        <authorList>
            <person name="Hage H."/>
            <person name="Miyauchi S."/>
            <person name="Viragh M."/>
            <person name="Drula E."/>
            <person name="Min B."/>
            <person name="Chaduli D."/>
            <person name="Navarro D."/>
            <person name="Favel A."/>
            <person name="Norest M."/>
            <person name="Lesage-Meessen L."/>
            <person name="Balint B."/>
            <person name="Merenyi Z."/>
            <person name="de Eugenio L."/>
            <person name="Morin E."/>
            <person name="Martinez A.T."/>
            <person name="Baldrian P."/>
            <person name="Stursova M."/>
            <person name="Martinez M.J."/>
            <person name="Novotny C."/>
            <person name="Magnuson J.K."/>
            <person name="Spatafora J.W."/>
            <person name="Maurice S."/>
            <person name="Pangilinan J."/>
            <person name="Andreopoulos W."/>
            <person name="LaButti K."/>
            <person name="Hundley H."/>
            <person name="Na H."/>
            <person name="Kuo A."/>
            <person name="Barry K."/>
            <person name="Lipzen A."/>
            <person name="Henrissat B."/>
            <person name="Riley R."/>
            <person name="Ahrendt S."/>
            <person name="Nagy L.G."/>
            <person name="Grigoriev I.V."/>
            <person name="Martin F."/>
            <person name="Rosso M.N."/>
        </authorList>
    </citation>
    <scope>NUCLEOTIDE SEQUENCE [LARGE SCALE GENOMIC DNA]</scope>
    <source>
        <strain evidence="5 6">CIRM-BRFM 1785</strain>
    </source>
</reference>
<dbReference type="Proteomes" id="UP000814176">
    <property type="component" value="Unassembled WGS sequence"/>
</dbReference>
<dbReference type="InterPro" id="IPR002018">
    <property type="entry name" value="CarbesteraseB"/>
</dbReference>
<keyword evidence="6" id="KW-1185">Reference proteome</keyword>
<dbReference type="Pfam" id="PF00135">
    <property type="entry name" value="COesterase"/>
    <property type="match status" value="1"/>
</dbReference>
<evidence type="ECO:0000313" key="6">
    <source>
        <dbReference type="Proteomes" id="UP000814176"/>
    </source>
</evidence>
<name>A0ABQ8KRW3_9APHY</name>
<evidence type="ECO:0000256" key="1">
    <source>
        <dbReference type="ARBA" id="ARBA00005964"/>
    </source>
</evidence>
<feature type="signal peptide" evidence="3">
    <location>
        <begin position="1"/>
        <end position="19"/>
    </location>
</feature>
<gene>
    <name evidence="5" type="ORF">C8Q71DRAFT_741873</name>
</gene>
<dbReference type="RefSeq" id="XP_047782331.1">
    <property type="nucleotide sequence ID" value="XM_047922837.1"/>
</dbReference>
<dbReference type="EMBL" id="JADCUA010000004">
    <property type="protein sequence ID" value="KAH9840865.1"/>
    <property type="molecule type" value="Genomic_DNA"/>
</dbReference>
<dbReference type="InterPro" id="IPR029058">
    <property type="entry name" value="AB_hydrolase_fold"/>
</dbReference>